<protein>
    <submittedName>
        <fullName evidence="1">Uncharacterized protein</fullName>
    </submittedName>
</protein>
<keyword evidence="2" id="KW-1185">Reference proteome</keyword>
<organism evidence="1 2">
    <name type="scientific">Dreissena polymorpha</name>
    <name type="common">Zebra mussel</name>
    <name type="synonym">Mytilus polymorpha</name>
    <dbReference type="NCBI Taxonomy" id="45954"/>
    <lineage>
        <taxon>Eukaryota</taxon>
        <taxon>Metazoa</taxon>
        <taxon>Spiralia</taxon>
        <taxon>Lophotrochozoa</taxon>
        <taxon>Mollusca</taxon>
        <taxon>Bivalvia</taxon>
        <taxon>Autobranchia</taxon>
        <taxon>Heteroconchia</taxon>
        <taxon>Euheterodonta</taxon>
        <taxon>Imparidentia</taxon>
        <taxon>Neoheterodontei</taxon>
        <taxon>Myida</taxon>
        <taxon>Dreissenoidea</taxon>
        <taxon>Dreissenidae</taxon>
        <taxon>Dreissena</taxon>
    </lineage>
</organism>
<proteinExistence type="predicted"/>
<sequence length="74" mass="8411">MAGRIIDVDTAYFLELKSLPGVRDITAQAIINLREQFGYVPKLHLSSLRSFQPTPEFWNSVKFSNQPPEESEDA</sequence>
<dbReference type="InterPro" id="IPR010994">
    <property type="entry name" value="RuvA_2-like"/>
</dbReference>
<dbReference type="AlphaFoldDB" id="A0A9D3YIK2"/>
<name>A0A9D3YIK2_DREPO</name>
<reference evidence="1" key="1">
    <citation type="journal article" date="2019" name="bioRxiv">
        <title>The Genome of the Zebra Mussel, Dreissena polymorpha: A Resource for Invasive Species Research.</title>
        <authorList>
            <person name="McCartney M.A."/>
            <person name="Auch B."/>
            <person name="Kono T."/>
            <person name="Mallez S."/>
            <person name="Zhang Y."/>
            <person name="Obille A."/>
            <person name="Becker A."/>
            <person name="Abrahante J.E."/>
            <person name="Garbe J."/>
            <person name="Badalamenti J.P."/>
            <person name="Herman A."/>
            <person name="Mangelson H."/>
            <person name="Liachko I."/>
            <person name="Sullivan S."/>
            <person name="Sone E.D."/>
            <person name="Koren S."/>
            <person name="Silverstein K.A.T."/>
            <person name="Beckman K.B."/>
            <person name="Gohl D.M."/>
        </authorList>
    </citation>
    <scope>NUCLEOTIDE SEQUENCE</scope>
    <source>
        <strain evidence="1">Duluth1</strain>
        <tissue evidence="1">Whole animal</tissue>
    </source>
</reference>
<reference evidence="1" key="2">
    <citation type="submission" date="2020-11" db="EMBL/GenBank/DDBJ databases">
        <authorList>
            <person name="McCartney M.A."/>
            <person name="Auch B."/>
            <person name="Kono T."/>
            <person name="Mallez S."/>
            <person name="Becker A."/>
            <person name="Gohl D.M."/>
            <person name="Silverstein K.A.T."/>
            <person name="Koren S."/>
            <person name="Bechman K.B."/>
            <person name="Herman A."/>
            <person name="Abrahante J.E."/>
            <person name="Garbe J."/>
        </authorList>
    </citation>
    <scope>NUCLEOTIDE SEQUENCE</scope>
    <source>
        <strain evidence="1">Duluth1</strain>
        <tissue evidence="1">Whole animal</tissue>
    </source>
</reference>
<dbReference type="SUPFAM" id="SSF47781">
    <property type="entry name" value="RuvA domain 2-like"/>
    <property type="match status" value="1"/>
</dbReference>
<dbReference type="Proteomes" id="UP000828390">
    <property type="component" value="Unassembled WGS sequence"/>
</dbReference>
<comment type="caution">
    <text evidence="1">The sequence shown here is derived from an EMBL/GenBank/DDBJ whole genome shotgun (WGS) entry which is preliminary data.</text>
</comment>
<gene>
    <name evidence="1" type="ORF">DPMN_076140</name>
</gene>
<dbReference type="EMBL" id="JAIWYP010000015">
    <property type="protein sequence ID" value="KAH3701157.1"/>
    <property type="molecule type" value="Genomic_DNA"/>
</dbReference>
<accession>A0A9D3YIK2</accession>
<evidence type="ECO:0000313" key="1">
    <source>
        <dbReference type="EMBL" id="KAH3701157.1"/>
    </source>
</evidence>
<evidence type="ECO:0000313" key="2">
    <source>
        <dbReference type="Proteomes" id="UP000828390"/>
    </source>
</evidence>
<dbReference type="Gene3D" id="1.10.150.280">
    <property type="entry name" value="AF1531-like domain"/>
    <property type="match status" value="1"/>
</dbReference>